<evidence type="ECO:0000313" key="4">
    <source>
        <dbReference type="Proteomes" id="UP000472263"/>
    </source>
</evidence>
<dbReference type="InterPro" id="IPR050621">
    <property type="entry name" value="Tudor_domain_containing"/>
</dbReference>
<dbReference type="InterPro" id="IPR002999">
    <property type="entry name" value="Tudor"/>
</dbReference>
<proteinExistence type="predicted"/>
<dbReference type="Ensembl" id="ENSMMDT00005032485.1">
    <property type="protein sequence ID" value="ENSMMDP00005031767.1"/>
    <property type="gene ID" value="ENSMMDG00005014980.1"/>
</dbReference>
<dbReference type="SMART" id="SM00333">
    <property type="entry name" value="TUDOR"/>
    <property type="match status" value="5"/>
</dbReference>
<feature type="domain" description="Tudor" evidence="2">
    <location>
        <begin position="309"/>
        <end position="367"/>
    </location>
</feature>
<dbReference type="PANTHER" id="PTHR22948">
    <property type="entry name" value="TUDOR DOMAIN CONTAINING PROTEIN"/>
    <property type="match status" value="1"/>
</dbReference>
<protein>
    <submittedName>
        <fullName evidence="3">Tudor domain containing 15</fullName>
    </submittedName>
</protein>
<dbReference type="FunFam" id="2.30.30.140:FF:000018">
    <property type="entry name" value="Serine/threonine-protein kinase 31"/>
    <property type="match status" value="1"/>
</dbReference>
<feature type="domain" description="Tudor" evidence="2">
    <location>
        <begin position="531"/>
        <end position="589"/>
    </location>
</feature>
<evidence type="ECO:0000256" key="1">
    <source>
        <dbReference type="SAM" id="MobiDB-lite"/>
    </source>
</evidence>
<accession>A0A667YV75</accession>
<name>A0A667YV75_9TELE</name>
<feature type="domain" description="Tudor" evidence="2">
    <location>
        <begin position="952"/>
        <end position="1010"/>
    </location>
</feature>
<dbReference type="Proteomes" id="UP000472263">
    <property type="component" value="Chromosome 24"/>
</dbReference>
<dbReference type="Gene3D" id="2.40.50.90">
    <property type="match status" value="5"/>
</dbReference>
<dbReference type="PROSITE" id="PS50304">
    <property type="entry name" value="TUDOR"/>
    <property type="match status" value="5"/>
</dbReference>
<feature type="compositionally biased region" description="Basic and acidic residues" evidence="1">
    <location>
        <begin position="1107"/>
        <end position="1123"/>
    </location>
</feature>
<feature type="domain" description="Tudor" evidence="2">
    <location>
        <begin position="734"/>
        <end position="792"/>
    </location>
</feature>
<gene>
    <name evidence="3" type="primary">TDRD15</name>
</gene>
<organism evidence="3 4">
    <name type="scientific">Myripristis murdjan</name>
    <name type="common">pinecone soldierfish</name>
    <dbReference type="NCBI Taxonomy" id="586833"/>
    <lineage>
        <taxon>Eukaryota</taxon>
        <taxon>Metazoa</taxon>
        <taxon>Chordata</taxon>
        <taxon>Craniata</taxon>
        <taxon>Vertebrata</taxon>
        <taxon>Euteleostomi</taxon>
        <taxon>Actinopterygii</taxon>
        <taxon>Neopterygii</taxon>
        <taxon>Teleostei</taxon>
        <taxon>Neoteleostei</taxon>
        <taxon>Acanthomorphata</taxon>
        <taxon>Holocentriformes</taxon>
        <taxon>Holocentridae</taxon>
        <taxon>Myripristis</taxon>
    </lineage>
</organism>
<dbReference type="InterPro" id="IPR035437">
    <property type="entry name" value="SNase_OB-fold_sf"/>
</dbReference>
<dbReference type="SUPFAM" id="SSF63748">
    <property type="entry name" value="Tudor/PWWP/MBT"/>
    <property type="match status" value="5"/>
</dbReference>
<dbReference type="PANTHER" id="PTHR22948:SF7">
    <property type="entry name" value="TUDOR DOMAIN-CONTAINING PROTEIN 15"/>
    <property type="match status" value="1"/>
</dbReference>
<reference evidence="3" key="1">
    <citation type="submission" date="2019-06" db="EMBL/GenBank/DDBJ databases">
        <authorList>
            <consortium name="Wellcome Sanger Institute Data Sharing"/>
        </authorList>
    </citation>
    <scope>NUCLEOTIDE SEQUENCE [LARGE SCALE GENOMIC DNA]</scope>
</reference>
<reference evidence="3" key="3">
    <citation type="submission" date="2025-09" db="UniProtKB">
        <authorList>
            <consortium name="Ensembl"/>
        </authorList>
    </citation>
    <scope>IDENTIFICATION</scope>
</reference>
<evidence type="ECO:0000259" key="2">
    <source>
        <dbReference type="PROSITE" id="PS50304"/>
    </source>
</evidence>
<dbReference type="Gene3D" id="2.30.30.140">
    <property type="match status" value="5"/>
</dbReference>
<keyword evidence="4" id="KW-1185">Reference proteome</keyword>
<dbReference type="Pfam" id="PF00567">
    <property type="entry name" value="TUDOR"/>
    <property type="match status" value="5"/>
</dbReference>
<feature type="domain" description="Tudor" evidence="2">
    <location>
        <begin position="72"/>
        <end position="130"/>
    </location>
</feature>
<dbReference type="AlphaFoldDB" id="A0A667YV75"/>
<dbReference type="GeneTree" id="ENSGT00940000162581"/>
<evidence type="ECO:0000313" key="3">
    <source>
        <dbReference type="Ensembl" id="ENSMMDP00005031767.1"/>
    </source>
</evidence>
<reference evidence="3" key="2">
    <citation type="submission" date="2025-08" db="UniProtKB">
        <authorList>
            <consortium name="Ensembl"/>
        </authorList>
    </citation>
    <scope>IDENTIFICATION</scope>
</reference>
<sequence length="1190" mass="133905">MVTVKGNLILRCEDSSPSAPCGLWPVDLKLTHLDCNREATLIHFQGQYPTICDLDYNILQGVIQNTPKTKAVPDVGDFCLVEDLTSARWYRGRVQNRGENLFDVFLIDYGNVLSVDITHLSSCSSDLFILPPKIVCGFLANVLPLGDCWDSVLEKYLSSLIGKNVTGYIQAILPHKVLILEAPDINNNLVKLGFGRHVDTHTFLLLVQMLTEVPLKQTLEPVPDLLIEKPRGQEFFFKPCSVQPFEDIMSFCGPRLIAGTHAEVKVTTAVNPGLFFCQMAGMETALQAMSEKLARACESRTEDPCQKPPDNLGQLCSVKGKDEKWYRGFVQFLPVNSQVRVLFVDYGFCESVKVENIQRLPPDFHSPAIMAFPCSLSSLTDQDKAVKTQQLAFLKSGLLGRVLEVEISSYDEQQNLYSITVLSVKDGHKKDIGLKPIQELPKIKIEMALKTGQMAPQNSCYETLLAQAFAKTVQAEKVHMDSPVVGYVEYILNPSHFWIRTQKRSHNFEEMMEKIAVHFSQVKLDEEVLTDPELGTLCCAMYEKDMHFYRAVVIDILEHGAEVLFIDFGNIEKVPHMLIKKIPEKFASEPAFATCCTLCNVIPTNGVWTTTNTDFFRQAVSDRALLVHVAHLRKDRFVVDLQQMGNDNHSITELLVSSNHGEYCNIIPTEPMMQNKKNMNKRRDRHRPQCSFGIRCSHISSPSDFWCQILNKVPALEELMGRIQQYYTMHTVPIQQGVSYCVARSPVDGRWYRACIKGRQNGHVEVILVDYGMTLQIKEHNLQTILAEHLEPEGQAFRCSLTNMIEPTDPKSYGNWNTNVCNSFSDFVQNSSVSLQCSVVSQVNVENKGLYNVVDLYDAETQQSITNMLVEKGLAREVKISTQLLSTVCPDSFIYSSFNLSAGKEEQVYISHVSSPGEVYCQLERNTDTIEDLQKKVSVESEKIMMTQDDTRAVVGKLCLAKYFDGKWYRGLACPVPSPQHLSVFFVDYGNASIFEKNNVIFIPRDSIDLLCTPMQAVRCSLAGVLKEDVYAEVNEWLDEAILNKQVRALVVGKNEDDVPINEKVKELIVSLTSSSLYPKSSKLKSSPVLTTCRKSNKTAKSCAPVETEKTRKGKQQMEHHDASTISEPSPQTHRRPCLPDKKVTAGFRAKCYVSYIDSVNSFFVQMKEDEPAILKMEEDITSGLCRGSL</sequence>
<feature type="region of interest" description="Disordered" evidence="1">
    <location>
        <begin position="1101"/>
        <end position="1139"/>
    </location>
</feature>